<feature type="transmembrane region" description="Helical" evidence="1">
    <location>
        <begin position="107"/>
        <end position="128"/>
    </location>
</feature>
<dbReference type="Proteomes" id="UP001054252">
    <property type="component" value="Unassembled WGS sequence"/>
</dbReference>
<protein>
    <recommendedName>
        <fullName evidence="4">PRA1 family protein</fullName>
    </recommendedName>
</protein>
<keyword evidence="1" id="KW-1133">Transmembrane helix</keyword>
<organism evidence="2 3">
    <name type="scientific">Rubroshorea leprosula</name>
    <dbReference type="NCBI Taxonomy" id="152421"/>
    <lineage>
        <taxon>Eukaryota</taxon>
        <taxon>Viridiplantae</taxon>
        <taxon>Streptophyta</taxon>
        <taxon>Embryophyta</taxon>
        <taxon>Tracheophyta</taxon>
        <taxon>Spermatophyta</taxon>
        <taxon>Magnoliopsida</taxon>
        <taxon>eudicotyledons</taxon>
        <taxon>Gunneridae</taxon>
        <taxon>Pentapetalae</taxon>
        <taxon>rosids</taxon>
        <taxon>malvids</taxon>
        <taxon>Malvales</taxon>
        <taxon>Dipterocarpaceae</taxon>
        <taxon>Rubroshorea</taxon>
    </lineage>
</organism>
<dbReference type="PANTHER" id="PTHR33782">
    <property type="entry name" value="OS01G0121600 PROTEIN"/>
    <property type="match status" value="1"/>
</dbReference>
<keyword evidence="3" id="KW-1185">Reference proteome</keyword>
<feature type="transmembrane region" description="Helical" evidence="1">
    <location>
        <begin position="82"/>
        <end position="101"/>
    </location>
</feature>
<name>A0AAV5MBE0_9ROSI</name>
<evidence type="ECO:0008006" key="4">
    <source>
        <dbReference type="Google" id="ProtNLM"/>
    </source>
</evidence>
<proteinExistence type="predicted"/>
<evidence type="ECO:0000313" key="3">
    <source>
        <dbReference type="Proteomes" id="UP001054252"/>
    </source>
</evidence>
<reference evidence="2 3" key="1">
    <citation type="journal article" date="2021" name="Commun. Biol.">
        <title>The genome of Shorea leprosula (Dipterocarpaceae) highlights the ecological relevance of drought in aseasonal tropical rainforests.</title>
        <authorList>
            <person name="Ng K.K.S."/>
            <person name="Kobayashi M.J."/>
            <person name="Fawcett J.A."/>
            <person name="Hatakeyama M."/>
            <person name="Paape T."/>
            <person name="Ng C.H."/>
            <person name="Ang C.C."/>
            <person name="Tnah L.H."/>
            <person name="Lee C.T."/>
            <person name="Nishiyama T."/>
            <person name="Sese J."/>
            <person name="O'Brien M.J."/>
            <person name="Copetti D."/>
            <person name="Mohd Noor M.I."/>
            <person name="Ong R.C."/>
            <person name="Putra M."/>
            <person name="Sireger I.Z."/>
            <person name="Indrioko S."/>
            <person name="Kosugi Y."/>
            <person name="Izuno A."/>
            <person name="Isagi Y."/>
            <person name="Lee S.L."/>
            <person name="Shimizu K.K."/>
        </authorList>
    </citation>
    <scope>NUCLEOTIDE SEQUENCE [LARGE SCALE GENOMIC DNA]</scope>
    <source>
        <strain evidence="2">214</strain>
    </source>
</reference>
<dbReference type="EMBL" id="BPVZ01000221">
    <property type="protein sequence ID" value="GKV47131.1"/>
    <property type="molecule type" value="Genomic_DNA"/>
</dbReference>
<evidence type="ECO:0000256" key="1">
    <source>
        <dbReference type="SAM" id="Phobius"/>
    </source>
</evidence>
<sequence>MEATKRSSYTLPYQPLPSIQRYRKRPLIVTMASSHGGKDNRRDFYQGKLVDESMIELRMRIKEIKASEKLPDGWMEWEKRYFVHYNANIIVAVGLLQNFLMNVRPSVGLGMMALVMLSLPVSTWVILFHAAEFAKGFISGFIMR</sequence>
<accession>A0AAV5MBE0</accession>
<keyword evidence="1" id="KW-0472">Membrane</keyword>
<gene>
    <name evidence="2" type="ORF">SLEP1_g54054</name>
</gene>
<dbReference type="PANTHER" id="PTHR33782:SF27">
    <property type="entry name" value="PROTEIN, PUTATIVE-RELATED"/>
    <property type="match status" value="1"/>
</dbReference>
<comment type="caution">
    <text evidence="2">The sequence shown here is derived from an EMBL/GenBank/DDBJ whole genome shotgun (WGS) entry which is preliminary data.</text>
</comment>
<evidence type="ECO:0000313" key="2">
    <source>
        <dbReference type="EMBL" id="GKV47131.1"/>
    </source>
</evidence>
<dbReference type="AlphaFoldDB" id="A0AAV5MBE0"/>
<keyword evidence="1" id="KW-0812">Transmembrane</keyword>